<protein>
    <recommendedName>
        <fullName evidence="1">Thioredoxin domain-containing protein</fullName>
    </recommendedName>
</protein>
<evidence type="ECO:0000259" key="1">
    <source>
        <dbReference type="Pfam" id="PF00085"/>
    </source>
</evidence>
<reference evidence="3" key="1">
    <citation type="submission" date="2011-08" db="EMBL/GenBank/DDBJ databases">
        <title>The complete genome of Muricauda ruestringensis DSM 13258.</title>
        <authorList>
            <person name="Lucas S."/>
            <person name="Han J."/>
            <person name="Lapidus A."/>
            <person name="Bruce D."/>
            <person name="Goodwin L."/>
            <person name="Pitluck S."/>
            <person name="Peters L."/>
            <person name="Kyrpides N."/>
            <person name="Mavromatis K."/>
            <person name="Ivanova N."/>
            <person name="Ovchinnikova G."/>
            <person name="Teshima H."/>
            <person name="Detter J.C."/>
            <person name="Tapia R."/>
            <person name="Han C."/>
            <person name="Land M."/>
            <person name="Hauser L."/>
            <person name="Markowitz V."/>
            <person name="Cheng J.-F."/>
            <person name="Hugenholtz P."/>
            <person name="Woyke T."/>
            <person name="Wu D."/>
            <person name="Spring S."/>
            <person name="Schroeder M."/>
            <person name="Brambilla E."/>
            <person name="Klenk H.-P."/>
            <person name="Eisen J.A."/>
        </authorList>
    </citation>
    <scope>NUCLEOTIDE SEQUENCE [LARGE SCALE GENOMIC DNA]</scope>
    <source>
        <strain evidence="3">DSM 13258 / LMG 19739 / B1</strain>
    </source>
</reference>
<dbReference type="HOGENOM" id="CLU_121365_1_0_10"/>
<dbReference type="InterPro" id="IPR013766">
    <property type="entry name" value="Thioredoxin_domain"/>
</dbReference>
<evidence type="ECO:0000313" key="2">
    <source>
        <dbReference type="EMBL" id="AEM70177.1"/>
    </source>
</evidence>
<dbReference type="eggNOG" id="COG0526">
    <property type="taxonomic scope" value="Bacteria"/>
</dbReference>
<dbReference type="Gene3D" id="3.40.30.10">
    <property type="entry name" value="Glutaredoxin"/>
    <property type="match status" value="1"/>
</dbReference>
<evidence type="ECO:0000313" key="3">
    <source>
        <dbReference type="Proteomes" id="UP000008908"/>
    </source>
</evidence>
<name>G2PMS0_ALLRU</name>
<accession>G2PMS0</accession>
<dbReference type="OrthoDB" id="6398367at2"/>
<dbReference type="EMBL" id="CP002999">
    <property type="protein sequence ID" value="AEM70177.1"/>
    <property type="molecule type" value="Genomic_DNA"/>
</dbReference>
<proteinExistence type="predicted"/>
<dbReference type="KEGG" id="mrs:Murru_1133"/>
<dbReference type="STRING" id="886377.Murru_1133"/>
<reference evidence="2 3" key="2">
    <citation type="journal article" date="2012" name="Stand. Genomic Sci.">
        <title>Complete genome sequence of the facultatively anaerobic, appendaged bacterium Muricauda ruestringensis type strain (B1(T)).</title>
        <authorList>
            <person name="Huntemann M."/>
            <person name="Teshima H."/>
            <person name="Lapidus A."/>
            <person name="Nolan M."/>
            <person name="Lucas S."/>
            <person name="Hammon N."/>
            <person name="Deshpande S."/>
            <person name="Cheng J.F."/>
            <person name="Tapia R."/>
            <person name="Goodwin L.A."/>
            <person name="Pitluck S."/>
            <person name="Liolios K."/>
            <person name="Pagani I."/>
            <person name="Ivanova N."/>
            <person name="Mavromatis K."/>
            <person name="Mikhailova N."/>
            <person name="Pati A."/>
            <person name="Chen A."/>
            <person name="Palaniappan K."/>
            <person name="Land M."/>
            <person name="Hauser L."/>
            <person name="Pan C."/>
            <person name="Brambilla E.M."/>
            <person name="Rohde M."/>
            <person name="Spring S."/>
            <person name="Goker M."/>
            <person name="Detter J.C."/>
            <person name="Bristow J."/>
            <person name="Eisen J.A."/>
            <person name="Markowitz V."/>
            <person name="Hugenholtz P."/>
            <person name="Kyrpides N.C."/>
            <person name="Klenk H.P."/>
            <person name="Woyke T."/>
        </authorList>
    </citation>
    <scope>NUCLEOTIDE SEQUENCE [LARGE SCALE GENOMIC DNA]</scope>
    <source>
        <strain evidence="3">DSM 13258 / LMG 19739 / B1</strain>
    </source>
</reference>
<organism evidence="2 3">
    <name type="scientific">Allomuricauda ruestringensis (strain DSM 13258 / CIP 107369 / LMG 19739 / B1)</name>
    <name type="common">Muricauda ruestringensis</name>
    <dbReference type="NCBI Taxonomy" id="886377"/>
    <lineage>
        <taxon>Bacteria</taxon>
        <taxon>Pseudomonadati</taxon>
        <taxon>Bacteroidota</taxon>
        <taxon>Flavobacteriia</taxon>
        <taxon>Flavobacteriales</taxon>
        <taxon>Flavobacteriaceae</taxon>
        <taxon>Flagellimonas</taxon>
    </lineage>
</organism>
<dbReference type="RefSeq" id="WP_014032459.1">
    <property type="nucleotide sequence ID" value="NC_015945.1"/>
</dbReference>
<gene>
    <name evidence="2" type="ordered locus">Murru_1133</name>
</gene>
<dbReference type="AlphaFoldDB" id="G2PMS0"/>
<dbReference type="CDD" id="cd02947">
    <property type="entry name" value="TRX_family"/>
    <property type="match status" value="1"/>
</dbReference>
<dbReference type="SUPFAM" id="SSF52833">
    <property type="entry name" value="Thioredoxin-like"/>
    <property type="match status" value="1"/>
</dbReference>
<dbReference type="Proteomes" id="UP000008908">
    <property type="component" value="Chromosome"/>
</dbReference>
<dbReference type="InterPro" id="IPR036249">
    <property type="entry name" value="Thioredoxin-like_sf"/>
</dbReference>
<keyword evidence="3" id="KW-1185">Reference proteome</keyword>
<sequence>MIDQPESSLPINLKDQTDKPIFFDVKGFVSKILILTFFIVPFTLSSQQTIDIGLIEDNKMEAFYNLIWFSKKYNGFTPTVSLNGNLAENLRQSEFFVFMGTWCHDTKMFLPKFFKLLDSMNISKDQITLYNVDKKKRRPRAPIKNYGIKYLPTIIFIKDGMEIGRIVEFPFFSMEEDISKMYANLKEDTKD</sequence>
<feature type="domain" description="Thioredoxin" evidence="1">
    <location>
        <begin position="97"/>
        <end position="167"/>
    </location>
</feature>
<dbReference type="Pfam" id="PF00085">
    <property type="entry name" value="Thioredoxin"/>
    <property type="match status" value="1"/>
</dbReference>